<dbReference type="RefSeq" id="WP_132827586.1">
    <property type="nucleotide sequence ID" value="NZ_SMFP01000002.1"/>
</dbReference>
<dbReference type="Proteomes" id="UP000294662">
    <property type="component" value="Unassembled WGS sequence"/>
</dbReference>
<evidence type="ECO:0000256" key="3">
    <source>
        <dbReference type="ARBA" id="ARBA00022833"/>
    </source>
</evidence>
<evidence type="ECO:0000256" key="1">
    <source>
        <dbReference type="ARBA" id="ARBA00022723"/>
    </source>
</evidence>
<evidence type="ECO:0000313" key="7">
    <source>
        <dbReference type="Proteomes" id="UP000294662"/>
    </source>
</evidence>
<dbReference type="OrthoDB" id="1121111at2"/>
<evidence type="ECO:0000313" key="6">
    <source>
        <dbReference type="EMBL" id="TDE40329.1"/>
    </source>
</evidence>
<dbReference type="SUPFAM" id="SSF57716">
    <property type="entry name" value="Glucocorticoid receptor-like (DNA-binding domain)"/>
    <property type="match status" value="1"/>
</dbReference>
<gene>
    <name evidence="6" type="ORF">E1B25_05100</name>
</gene>
<dbReference type="InterPro" id="IPR020458">
    <property type="entry name" value="Znf_DskA_TraR_CS"/>
</dbReference>
<feature type="domain" description="Zinc finger DksA/TraR C4-type" evidence="5">
    <location>
        <begin position="80"/>
        <end position="111"/>
    </location>
</feature>
<dbReference type="PROSITE" id="PS01102">
    <property type="entry name" value="ZF_DKSA_1"/>
    <property type="match status" value="1"/>
</dbReference>
<evidence type="ECO:0000259" key="5">
    <source>
        <dbReference type="Pfam" id="PF01258"/>
    </source>
</evidence>
<dbReference type="EMBL" id="SMFP01000002">
    <property type="protein sequence ID" value="TDE40329.1"/>
    <property type="molecule type" value="Genomic_DNA"/>
</dbReference>
<dbReference type="AlphaFoldDB" id="A0A4R5EZ04"/>
<comment type="caution">
    <text evidence="6">The sequence shown here is derived from an EMBL/GenBank/DDBJ whole genome shotgun (WGS) entry which is preliminary data.</text>
</comment>
<evidence type="ECO:0000256" key="2">
    <source>
        <dbReference type="ARBA" id="ARBA00022771"/>
    </source>
</evidence>
<keyword evidence="3" id="KW-0862">Zinc</keyword>
<evidence type="ECO:0000256" key="4">
    <source>
        <dbReference type="PROSITE-ProRule" id="PRU00510"/>
    </source>
</evidence>
<organism evidence="6 7">
    <name type="scientific">Antarcticimicrobium sediminis</name>
    <dbReference type="NCBI Taxonomy" id="2546227"/>
    <lineage>
        <taxon>Bacteria</taxon>
        <taxon>Pseudomonadati</taxon>
        <taxon>Pseudomonadota</taxon>
        <taxon>Alphaproteobacteria</taxon>
        <taxon>Rhodobacterales</taxon>
        <taxon>Paracoccaceae</taxon>
        <taxon>Antarcticimicrobium</taxon>
    </lineage>
</organism>
<dbReference type="Gene3D" id="1.20.120.910">
    <property type="entry name" value="DksA, coiled-coil domain"/>
    <property type="match status" value="1"/>
</dbReference>
<reference evidence="6 7" key="1">
    <citation type="submission" date="2019-03" db="EMBL/GenBank/DDBJ databases">
        <authorList>
            <person name="Zhang S."/>
        </authorList>
    </citation>
    <scope>NUCLEOTIDE SEQUENCE [LARGE SCALE GENOMIC DNA]</scope>
    <source>
        <strain evidence="6 7">S4J41</strain>
    </source>
</reference>
<keyword evidence="1" id="KW-0479">Metal-binding</keyword>
<dbReference type="PANTHER" id="PTHR33823">
    <property type="entry name" value="RNA POLYMERASE-BINDING TRANSCRIPTION FACTOR DKSA-RELATED"/>
    <property type="match status" value="1"/>
</dbReference>
<name>A0A4R5EZ04_9RHOB</name>
<dbReference type="PROSITE" id="PS51128">
    <property type="entry name" value="ZF_DKSA_2"/>
    <property type="match status" value="1"/>
</dbReference>
<keyword evidence="2" id="KW-0863">Zinc-finger</keyword>
<dbReference type="GO" id="GO:0008270">
    <property type="term" value="F:zinc ion binding"/>
    <property type="evidence" value="ECO:0007669"/>
    <property type="project" value="UniProtKB-KW"/>
</dbReference>
<keyword evidence="7" id="KW-1185">Reference proteome</keyword>
<dbReference type="Pfam" id="PF01258">
    <property type="entry name" value="zf-dskA_traR"/>
    <property type="match status" value="1"/>
</dbReference>
<sequence length="112" mass="12152">MNETDTPRFAALIRARLDEIAQQNRLGHDALAVVQLDQQAVGRLSRMDALQNQAMAKAQQARRDGESKGLRAALARIDAGEFGYCEDCGEPIAPKRLELNPAVTRCVGCASS</sequence>
<dbReference type="InterPro" id="IPR000962">
    <property type="entry name" value="Znf_DskA_TraR"/>
</dbReference>
<proteinExistence type="predicted"/>
<accession>A0A4R5EZ04</accession>
<feature type="zinc finger region" description="dksA C4-type" evidence="4">
    <location>
        <begin position="85"/>
        <end position="109"/>
    </location>
</feature>
<protein>
    <submittedName>
        <fullName evidence="6">TraR/DksA family transcriptional regulator</fullName>
    </submittedName>
</protein>